<gene>
    <name evidence="1" type="ORF">DH2020_003665</name>
</gene>
<evidence type="ECO:0000313" key="2">
    <source>
        <dbReference type="Proteomes" id="UP001318860"/>
    </source>
</evidence>
<sequence length="227" mass="25716">MAKRNAKKNYISSLTREDGSLTNSLEQVGKELVNYYEQLFGTEHQSQPTDPAILANGQSLNREEWDGLTAEVTDEEVLSALKNGSMPFRYLGIPLTAERLKVAHFEELTRKIRTYIDGWSALTLSYAGRAELIRSVLQGVECYWISIFPLPDAVCTKIVKLCRNFLWGTSSKKVAWASICHPKSEGGLGFRDLRAWNNALREKRYGTFMPKRTHFGINGFKDAFISK</sequence>
<accession>A0ABR0XME9</accession>
<evidence type="ECO:0000313" key="1">
    <source>
        <dbReference type="EMBL" id="KAK6160284.1"/>
    </source>
</evidence>
<dbReference type="PANTHER" id="PTHR33116">
    <property type="entry name" value="REVERSE TRANSCRIPTASE ZINC-BINDING DOMAIN-CONTAINING PROTEIN-RELATED-RELATED"/>
    <property type="match status" value="1"/>
</dbReference>
<dbReference type="Proteomes" id="UP001318860">
    <property type="component" value="Unassembled WGS sequence"/>
</dbReference>
<organism evidence="1 2">
    <name type="scientific">Rehmannia glutinosa</name>
    <name type="common">Chinese foxglove</name>
    <dbReference type="NCBI Taxonomy" id="99300"/>
    <lineage>
        <taxon>Eukaryota</taxon>
        <taxon>Viridiplantae</taxon>
        <taxon>Streptophyta</taxon>
        <taxon>Embryophyta</taxon>
        <taxon>Tracheophyta</taxon>
        <taxon>Spermatophyta</taxon>
        <taxon>Magnoliopsida</taxon>
        <taxon>eudicotyledons</taxon>
        <taxon>Gunneridae</taxon>
        <taxon>Pentapetalae</taxon>
        <taxon>asterids</taxon>
        <taxon>lamiids</taxon>
        <taxon>Lamiales</taxon>
        <taxon>Orobanchaceae</taxon>
        <taxon>Rehmannieae</taxon>
        <taxon>Rehmannia</taxon>
    </lineage>
</organism>
<dbReference type="PANTHER" id="PTHR33116:SF80">
    <property type="entry name" value="REVERSE TRANSCRIPTASE ZINC-BINDING DOMAIN-CONTAINING PROTEIN"/>
    <property type="match status" value="1"/>
</dbReference>
<proteinExistence type="predicted"/>
<reference evidence="1 2" key="1">
    <citation type="journal article" date="2021" name="Comput. Struct. Biotechnol. J.">
        <title>De novo genome assembly of the potent medicinal plant Rehmannia glutinosa using nanopore technology.</title>
        <authorList>
            <person name="Ma L."/>
            <person name="Dong C."/>
            <person name="Song C."/>
            <person name="Wang X."/>
            <person name="Zheng X."/>
            <person name="Niu Y."/>
            <person name="Chen S."/>
            <person name="Feng W."/>
        </authorList>
    </citation>
    <scope>NUCLEOTIDE SEQUENCE [LARGE SCALE GENOMIC DNA]</scope>
    <source>
        <strain evidence="1">DH-2019</strain>
    </source>
</reference>
<comment type="caution">
    <text evidence="1">The sequence shown here is derived from an EMBL/GenBank/DDBJ whole genome shotgun (WGS) entry which is preliminary data.</text>
</comment>
<keyword evidence="2" id="KW-1185">Reference proteome</keyword>
<name>A0ABR0XME9_REHGL</name>
<protein>
    <submittedName>
        <fullName evidence="1">Uncharacterized protein</fullName>
    </submittedName>
</protein>
<dbReference type="EMBL" id="JABTTQ020000003">
    <property type="protein sequence ID" value="KAK6160284.1"/>
    <property type="molecule type" value="Genomic_DNA"/>
</dbReference>